<dbReference type="GO" id="GO:0005975">
    <property type="term" value="P:carbohydrate metabolic process"/>
    <property type="evidence" value="ECO:0007669"/>
    <property type="project" value="InterPro"/>
</dbReference>
<feature type="signal peptide" evidence="1">
    <location>
        <begin position="1"/>
        <end position="21"/>
    </location>
</feature>
<sequence>MPRHSFIKSLFFSSFILTSLAGRGPVKHPKPYHEVPQRSGNDYTGFPDSTTADHLNPRQETTVDGLTSIDTFTYNGETWTAYEDITRFDGPLVLVSASGTRREIKRYVEASTDESVSINRTVDAYFGLDPANDVNLKQNDVLAERLLQDGEPIEEHVRDVIDLSFLPWDVYLGNVQANDTMALDWQSMTKNYAPWNDMSEAADGTHSNYTFDGLLNGWMPASRKIYRGLVDTTDWVDITTFADVDSPDPDIVHIWFSIKYVKGGVLRAQKYALDYKQFLPLKAHPTADDFYPALMRFADYWDSHVKDEISLTLPDESWSDIGKHAFAVELVGRAGGVTPRYGAFERDYGGSEYDGFQDIMTMSLTANLAWGRFAQAKAILENYMDWYVYDNGAIKMRGPAVPQFGMSLSLIARYVQYTGDTAFPEKYKTKILAWANMLTTRQDENLKLPEDDPYYGLISGWSESDAALRNDAWRFEKPYWNNAAFAARGLKDLSKIETFADHANDWNTRAEQLINQTSLILDQWIQRNFTPAYVPVLPNETTHVLEDLAEKGDASSQWWPHRVYSELLQASVLSSNHTDMVIDSMRAYGITSVGVVANVTPLRSDTRDILGFISYGYALALLVQDRLDEFVLFLYSHRYHVYNRGLWLAAEVAGTGGGSSTYCQPSQFTVPVLLRAALLFDHPDKDALLVGRGVPRKWLSKGKVGVQRAPTKWGSVDLDMQLDEKAGTITTVLGFSKAPPAEVWVKLRVPEGSQLKNVTIDGSAAEWKGEEVILKLASTARNATVVGTF</sequence>
<evidence type="ECO:0000313" key="3">
    <source>
        <dbReference type="Proteomes" id="UP000070328"/>
    </source>
</evidence>
<comment type="caution">
    <text evidence="2">The sequence shown here is derived from an EMBL/GenBank/DDBJ whole genome shotgun (WGS) entry which is preliminary data.</text>
</comment>
<dbReference type="Proteomes" id="UP000070328">
    <property type="component" value="Unassembled WGS sequence"/>
</dbReference>
<evidence type="ECO:0000313" key="2">
    <source>
        <dbReference type="EMBL" id="KXH34915.1"/>
    </source>
</evidence>
<dbReference type="GO" id="GO:0003824">
    <property type="term" value="F:catalytic activity"/>
    <property type="evidence" value="ECO:0007669"/>
    <property type="project" value="UniProtKB-ARBA"/>
</dbReference>
<dbReference type="Gene3D" id="1.50.10.10">
    <property type="match status" value="1"/>
</dbReference>
<dbReference type="InterPro" id="IPR008928">
    <property type="entry name" value="6-hairpin_glycosidase_sf"/>
</dbReference>
<gene>
    <name evidence="2" type="ORF">CSIM01_01951</name>
</gene>
<accession>A0A135SGB2</accession>
<dbReference type="EMBL" id="JFBX01000572">
    <property type="protein sequence ID" value="KXH34915.1"/>
    <property type="molecule type" value="Genomic_DNA"/>
</dbReference>
<dbReference type="InterPro" id="IPR012341">
    <property type="entry name" value="6hp_glycosidase-like_sf"/>
</dbReference>
<keyword evidence="1" id="KW-0732">Signal</keyword>
<evidence type="ECO:0000256" key="1">
    <source>
        <dbReference type="SAM" id="SignalP"/>
    </source>
</evidence>
<organism evidence="2 3">
    <name type="scientific">Colletotrichum simmondsii</name>
    <dbReference type="NCBI Taxonomy" id="703756"/>
    <lineage>
        <taxon>Eukaryota</taxon>
        <taxon>Fungi</taxon>
        <taxon>Dikarya</taxon>
        <taxon>Ascomycota</taxon>
        <taxon>Pezizomycotina</taxon>
        <taxon>Sordariomycetes</taxon>
        <taxon>Hypocreomycetidae</taxon>
        <taxon>Glomerellales</taxon>
        <taxon>Glomerellaceae</taxon>
        <taxon>Colletotrichum</taxon>
        <taxon>Colletotrichum acutatum species complex</taxon>
    </lineage>
</organism>
<evidence type="ECO:0008006" key="4">
    <source>
        <dbReference type="Google" id="ProtNLM"/>
    </source>
</evidence>
<dbReference type="AlphaFoldDB" id="A0A135SGB2"/>
<name>A0A135SGB2_9PEZI</name>
<protein>
    <recommendedName>
        <fullName evidence="4">Secreted protein</fullName>
    </recommendedName>
</protein>
<dbReference type="SUPFAM" id="SSF48208">
    <property type="entry name" value="Six-hairpin glycosidases"/>
    <property type="match status" value="1"/>
</dbReference>
<proteinExistence type="predicted"/>
<feature type="chain" id="PRO_5007802288" description="Secreted protein" evidence="1">
    <location>
        <begin position="22"/>
        <end position="789"/>
    </location>
</feature>
<dbReference type="OrthoDB" id="3455587at2759"/>
<keyword evidence="3" id="KW-1185">Reference proteome</keyword>
<reference evidence="2 3" key="1">
    <citation type="submission" date="2014-02" db="EMBL/GenBank/DDBJ databases">
        <title>The genome sequence of Colletotrichum simmondsii CBS122122.</title>
        <authorList>
            <person name="Baroncelli R."/>
            <person name="Thon M.R."/>
        </authorList>
    </citation>
    <scope>NUCLEOTIDE SEQUENCE [LARGE SCALE GENOMIC DNA]</scope>
    <source>
        <strain evidence="2 3">CBS122122</strain>
    </source>
</reference>